<protein>
    <submittedName>
        <fullName evidence="3">Acyl-CoA synthetase</fullName>
    </submittedName>
</protein>
<dbReference type="PANTHER" id="PTHR43767">
    <property type="entry name" value="LONG-CHAIN-FATTY-ACID--COA LIGASE"/>
    <property type="match status" value="1"/>
</dbReference>
<dbReference type="InterPro" id="IPR050237">
    <property type="entry name" value="ATP-dep_AMP-bd_enzyme"/>
</dbReference>
<dbReference type="Pfam" id="PF00501">
    <property type="entry name" value="AMP-binding"/>
    <property type="match status" value="1"/>
</dbReference>
<organism evidence="3 4">
    <name type="scientific">Streptomyces hydrogenans</name>
    <dbReference type="NCBI Taxonomy" id="1873719"/>
    <lineage>
        <taxon>Bacteria</taxon>
        <taxon>Bacillati</taxon>
        <taxon>Actinomycetota</taxon>
        <taxon>Actinomycetes</taxon>
        <taxon>Kitasatosporales</taxon>
        <taxon>Streptomycetaceae</taxon>
        <taxon>Streptomyces</taxon>
    </lineage>
</organism>
<feature type="domain" description="AMP-dependent synthetase/ligase" evidence="1">
    <location>
        <begin position="47"/>
        <end position="401"/>
    </location>
</feature>
<evidence type="ECO:0000259" key="2">
    <source>
        <dbReference type="Pfam" id="PF13193"/>
    </source>
</evidence>
<dbReference type="CDD" id="cd04433">
    <property type="entry name" value="AFD_class_I"/>
    <property type="match status" value="1"/>
</dbReference>
<proteinExistence type="predicted"/>
<accession>A0ABQ3PC83</accession>
<evidence type="ECO:0000259" key="1">
    <source>
        <dbReference type="Pfam" id="PF00501"/>
    </source>
</evidence>
<dbReference type="EMBL" id="BNDW01000019">
    <property type="protein sequence ID" value="GHI22605.1"/>
    <property type="molecule type" value="Genomic_DNA"/>
</dbReference>
<gene>
    <name evidence="3" type="ORF">Shyd_39760</name>
</gene>
<evidence type="ECO:0000313" key="3">
    <source>
        <dbReference type="EMBL" id="GHI22605.1"/>
    </source>
</evidence>
<dbReference type="RefSeq" id="WP_190224086.1">
    <property type="nucleotide sequence ID" value="NZ_BNBS01000048.1"/>
</dbReference>
<comment type="caution">
    <text evidence="3">The sequence shown here is derived from an EMBL/GenBank/DDBJ whole genome shotgun (WGS) entry which is preliminary data.</text>
</comment>
<dbReference type="Gene3D" id="3.30.300.30">
    <property type="match status" value="1"/>
</dbReference>
<dbReference type="InterPro" id="IPR000873">
    <property type="entry name" value="AMP-dep_synth/lig_dom"/>
</dbReference>
<keyword evidence="4" id="KW-1185">Reference proteome</keyword>
<dbReference type="InterPro" id="IPR025110">
    <property type="entry name" value="AMP-bd_C"/>
</dbReference>
<reference evidence="3" key="1">
    <citation type="submission" date="2024-05" db="EMBL/GenBank/DDBJ databases">
        <title>Whole genome shotgun sequence of Streptomyces hydrogenans NBRC 13475.</title>
        <authorList>
            <person name="Komaki H."/>
            <person name="Tamura T."/>
        </authorList>
    </citation>
    <scope>NUCLEOTIDE SEQUENCE</scope>
    <source>
        <strain evidence="3">NBRC 13475</strain>
    </source>
</reference>
<name>A0ABQ3PC83_9ACTN</name>
<dbReference type="InterPro" id="IPR042099">
    <property type="entry name" value="ANL_N_sf"/>
</dbReference>
<sequence length="571" mass="60284">MTATYTVREAPWRSRNGLELPDRVPRADREAWEALGLCPDADLFTLFRHHALASPDREALVDDRGTLPYGELHAEVLRVAGLFAEAGLGARDVIALRLPNGRAAVVAELAVYALGAVALPYPLGGGVRDTRTLLTRSRAGGAVLADPEDLAAAAELPLLRAVFTTLPTPPPGVRRLDRAVPGGAFRPAEPPAGATAPARLLVSSGSETEPKMVAYSHQAMAGGRAAYVRALAGFPAAPPRFLVLVPLASSYGSLGVPVALAALGATLVVRERFDAREALRAIADHRPTHVFGVPTMLRRMADLPRRPGEDTSCLRALVSSGAALPASTATACRERFGVPVVTVYGSSDGVNCHTAEPSGETAGTPDPAVAAIRIVRPDGTPADPGEPGEIQARGPMTPLCYVGAPELDARYRTSAGWVRSGDLGALDADGRLRVLGRLRNVVIRGGLTLSPAEVEHELGTDPRIAEAVCVPVQDEEFGERLCACVRPAPGAPRPTLEAVTAHLRTRGLERRKFPEYLLVLDRMPLGPTGKVCRRTLAAWAVDALGAATPVGATVHVNRRAEHVTHAREEAH</sequence>
<dbReference type="Pfam" id="PF13193">
    <property type="entry name" value="AMP-binding_C"/>
    <property type="match status" value="1"/>
</dbReference>
<dbReference type="InterPro" id="IPR045851">
    <property type="entry name" value="AMP-bd_C_sf"/>
</dbReference>
<dbReference type="SUPFAM" id="SSF56801">
    <property type="entry name" value="Acetyl-CoA synthetase-like"/>
    <property type="match status" value="1"/>
</dbReference>
<dbReference type="PANTHER" id="PTHR43767:SF1">
    <property type="entry name" value="NONRIBOSOMAL PEPTIDE SYNTHASE PES1 (EUROFUNG)-RELATED"/>
    <property type="match status" value="1"/>
</dbReference>
<dbReference type="Gene3D" id="3.40.50.12780">
    <property type="entry name" value="N-terminal domain of ligase-like"/>
    <property type="match status" value="1"/>
</dbReference>
<dbReference type="Proteomes" id="UP001052739">
    <property type="component" value="Unassembled WGS sequence"/>
</dbReference>
<evidence type="ECO:0000313" key="4">
    <source>
        <dbReference type="Proteomes" id="UP001052739"/>
    </source>
</evidence>
<feature type="domain" description="AMP-binding enzyme C-terminal" evidence="2">
    <location>
        <begin position="453"/>
        <end position="530"/>
    </location>
</feature>